<sequence length="56" mass="6264">MVRLDHVRGSAAHTQVSVRALPQRRVGRARGQPSDAVLDPVADGMMLTLRKCRQLW</sequence>
<organism evidence="1 2">
    <name type="scientific">Brevibacterium marinum</name>
    <dbReference type="NCBI Taxonomy" id="418643"/>
    <lineage>
        <taxon>Bacteria</taxon>
        <taxon>Bacillati</taxon>
        <taxon>Actinomycetota</taxon>
        <taxon>Actinomycetes</taxon>
        <taxon>Micrococcales</taxon>
        <taxon>Brevibacteriaceae</taxon>
        <taxon>Brevibacterium</taxon>
    </lineage>
</organism>
<accession>A0A846S0V8</accession>
<dbReference type="AlphaFoldDB" id="A0A846S0V8"/>
<evidence type="ECO:0000313" key="2">
    <source>
        <dbReference type="Proteomes" id="UP000576792"/>
    </source>
</evidence>
<gene>
    <name evidence="1" type="ORF">BKA07_001743</name>
</gene>
<comment type="caution">
    <text evidence="1">The sequence shown here is derived from an EMBL/GenBank/DDBJ whole genome shotgun (WGS) entry which is preliminary data.</text>
</comment>
<dbReference type="Proteomes" id="UP000576792">
    <property type="component" value="Unassembled WGS sequence"/>
</dbReference>
<evidence type="ECO:0000313" key="1">
    <source>
        <dbReference type="EMBL" id="NJC56708.1"/>
    </source>
</evidence>
<name>A0A846S0V8_9MICO</name>
<proteinExistence type="predicted"/>
<reference evidence="1 2" key="1">
    <citation type="submission" date="2020-03" db="EMBL/GenBank/DDBJ databases">
        <title>Sequencing the genomes of 1000 actinobacteria strains.</title>
        <authorList>
            <person name="Klenk H.-P."/>
        </authorList>
    </citation>
    <scope>NUCLEOTIDE SEQUENCE [LARGE SCALE GENOMIC DNA]</scope>
    <source>
        <strain evidence="1 2">DSM 18964</strain>
    </source>
</reference>
<protein>
    <submittedName>
        <fullName evidence="1">Uncharacterized protein</fullName>
    </submittedName>
</protein>
<dbReference type="EMBL" id="JAATJN010000001">
    <property type="protein sequence ID" value="NJC56708.1"/>
    <property type="molecule type" value="Genomic_DNA"/>
</dbReference>
<keyword evidence="2" id="KW-1185">Reference proteome</keyword>